<dbReference type="InterPro" id="IPR036709">
    <property type="entry name" value="Autotransporte_beta_dom_sf"/>
</dbReference>
<organism evidence="4 5">
    <name type="scientific">Pusillimonas noertemannii</name>
    <dbReference type="NCBI Taxonomy" id="305977"/>
    <lineage>
        <taxon>Bacteria</taxon>
        <taxon>Pseudomonadati</taxon>
        <taxon>Pseudomonadota</taxon>
        <taxon>Betaproteobacteria</taxon>
        <taxon>Burkholderiales</taxon>
        <taxon>Alcaligenaceae</taxon>
        <taxon>Pusillimonas</taxon>
    </lineage>
</organism>
<sequence>MKAHARNRTVSLPRPHILRLAVISALGVYAATSANSAQASCNTSGDAHLAYQVCQGADGKDGSSSEKKGKDGESFVYNETGTLNANASSSLSYPVTGNVPGVLMLYSRGGKGVDEGDGGKGGTISLSNRGSIALEGTTNAGYLQSLIAVTSIGGNGDDYNDNYKSSGGAGGAGQKLTITNSGNLSISGTVQPHTGSGQNVPMFGISAVSGGGTGGDQNDGVVGDQKGGAGGDGGIIDLTNSGSISLGSSASRLTGYARGAGIHAESYGGMGGTDNGPAGDTSWVEVDNTGSIGIAWAAQDGTDVYGIHAISGAGEGRKSNDDSNAGGRGGFGGPAVVNSSGTISVDLSGTFTGEGAGIAALSRGGKGGEGPPQESTGGWGGIGNYVSVHLQGENSRISTRGNTLYGILAQSLGGQGGDGGNGAAIAGQGGGAGLGGSASNVSVITDGGSTIDTTGHYSTGVMAQSIGGGGGTAGTFVSVLGGQAGNGGSGGDAGGVTVDAGGSINTGGDHAYGVLAQSIAGSGGAGGVQVSGVVALGGDGAGGGTAGSVEVSQSGSVSTAGYSAHGLLAQSIGGGGGASGSAIGALSVGGSAEGTTGSTGGSVTVRNFGGTIKTAGDAALGIMAQSIGGGGGSGGDSKGILGLGGDGAAGGQGGKVVVQDLGTISTSGRFSPGVLAQSIGGGGGNGGDTFTVSVGVAMAIGGSGSGGGNGGSVCLGNGGYCGELSPGPMYLTTHGDYSPGIVAQNVGGGGGNGGSATSATLESLVSLQLGGSGAKGGHAGTDGTTIHYTDLNIRTGGSHATGILAQAIGGGGGNGGDASRFDGSVGFSSAVVLGGSGGAGGSGAKSQVVLGRSQIATGMDYKTADAGTYAPNDSFGILAQSIGGGGGNGGSASASNLVIAVPTGAETPPISFSFQTAVGGQGGDGGHACGSGDASCTTEISLVEGTSVTTLGDGSHAAVAQSIGGGGGNGGDASVLSTGISYGDSISGKIGMALGGSAGNASHGGKVLVHLGTDSTQYVDLPASIDLPLNLDDEASILAPQSTIRTYGDFANGVLAQSVGGGGGNGGVGSSNSYSAGGMVEVDLNIGLGGLGGGGGNGGEVDVYLGPTYTVHTLGSGSRGILAQSIGGGGGTSQGGTMSLGASIEGFGGKLALGVGQTGGSGGKGGYVKANIDGAIRTQGGDADGVLLQSIGGGGGLAGSIGADSSSNPILDRIGKAKNTVARVTDEESRGYGFEVDIGGRGGSGGTGGQIDIDFAGKIATAGDWADGLVAQSIGGGGGAGGSSTASGSSKSAQINIAVGGAGGAAGNGGPIYTYFDGAHYNYIGTEGYNAYGVLLQSIGGGGGQGGDGSDMAHGDIYVGGGMGGSGGASGSGGDIRTSGTDSWLRVETFGSDAPAFAAQSIGGGGGIGGAGNSDSASRSDDTHEVALSVGGHGGSGNHGGTIGLQLGISSSTQGDRSYGFLAQSIGGGGGVGTAGKAGNLASVGLGGRGGAGGDGGTVSLTFNPGSSIDTSGKGSHAIVAQSIGGGGGIAGDSSLNLGLGSDGWLVPAGESGGNGNGGTVSITSQGSITTSGANAFGILAQSIGGGGGLGGNEAGVYAGSTGHGSGSGRGGGVHLEHWGAILASGSGANGIFAQSTGPDGGSAVSLSLYGTVQGGSGDAASVWIDDGNYNKFNIYEDGEVLRPESGVGLRYTGRGTTEAGYVLDVDLSGHGTIGGNILCQNASGSGAGGTDKPCRVESGGQTVMKEATLYQADIRNGGLLEIGRTGKFDTLTVEGDYEQASTGVLRADMDFGGMRTDRMVVKGDAQLDGGFDLAAISLLPRRELSVLDVEGALAGTLQAIDSPIFDFHLRQQGKSHHVSVKGARFDVGGMGLEGNHQGVARHLQNIWDQGGTLALGPLFAALNNASKSGAGAYRDRLTDLAPGAALAPAGQMAAGMVNFMGAMMSCPAMEGTGTSTREHDCLWGQISRRNTDHDGGNGSPGFSFDSTILQFGGQWQYKPNWFLGGSVAYQDSSLKGNSGRVRGNGDAGYAGIVLKHQDGPWVYSGSIAGGYGSHRLNRSMDISGYDRSVHSSPDVYSVGAKLRAARHFELTERLYLKPYVDLDAFYTRMPGYSESGGPLSLEVDSSDQFVVGLSPMLEFGGRIDFSDGTVMRPYAYAGVSLLSKDAWTTSARLAAAPAGSSSISTSLPGDNVVGRFGLGVQLNTAKGLDFRLQYDGEASSKVSSHAAQLKMMYRF</sequence>
<name>A0A2U1CM48_9BURK</name>
<gene>
    <name evidence="4" type="ORF">C7440_1551</name>
</gene>
<evidence type="ECO:0000256" key="2">
    <source>
        <dbReference type="SAM" id="SignalP"/>
    </source>
</evidence>
<dbReference type="PROSITE" id="PS51208">
    <property type="entry name" value="AUTOTRANSPORTER"/>
    <property type="match status" value="1"/>
</dbReference>
<keyword evidence="5" id="KW-1185">Reference proteome</keyword>
<comment type="caution">
    <text evidence="4">The sequence shown here is derived from an EMBL/GenBank/DDBJ whole genome shotgun (WGS) entry which is preliminary data.</text>
</comment>
<dbReference type="SUPFAM" id="SSF103515">
    <property type="entry name" value="Autotransporter"/>
    <property type="match status" value="1"/>
</dbReference>
<dbReference type="InterPro" id="IPR005546">
    <property type="entry name" value="Autotransporte_beta"/>
</dbReference>
<feature type="signal peptide" evidence="2">
    <location>
        <begin position="1"/>
        <end position="30"/>
    </location>
</feature>
<dbReference type="Proteomes" id="UP000246145">
    <property type="component" value="Unassembled WGS sequence"/>
</dbReference>
<protein>
    <recommendedName>
        <fullName evidence="3">Autotransporter domain-containing protein</fullName>
    </recommendedName>
</protein>
<evidence type="ECO:0000313" key="5">
    <source>
        <dbReference type="Proteomes" id="UP000246145"/>
    </source>
</evidence>
<evidence type="ECO:0000259" key="3">
    <source>
        <dbReference type="PROSITE" id="PS51208"/>
    </source>
</evidence>
<dbReference type="OrthoDB" id="8644697at2"/>
<feature type="chain" id="PRO_5015645016" description="Autotransporter domain-containing protein" evidence="2">
    <location>
        <begin position="31"/>
        <end position="2236"/>
    </location>
</feature>
<evidence type="ECO:0000256" key="1">
    <source>
        <dbReference type="SAM" id="MobiDB-lite"/>
    </source>
</evidence>
<dbReference type="EMBL" id="QEKO01000002">
    <property type="protein sequence ID" value="PVY62061.1"/>
    <property type="molecule type" value="Genomic_DNA"/>
</dbReference>
<dbReference type="SMART" id="SM00869">
    <property type="entry name" value="Autotransporter"/>
    <property type="match status" value="1"/>
</dbReference>
<dbReference type="STRING" id="1231391.GCA_000308195_01526"/>
<feature type="domain" description="Autotransporter" evidence="3">
    <location>
        <begin position="1956"/>
        <end position="2236"/>
    </location>
</feature>
<evidence type="ECO:0000313" key="4">
    <source>
        <dbReference type="EMBL" id="PVY62061.1"/>
    </source>
</evidence>
<accession>A0A2U1CM48</accession>
<feature type="region of interest" description="Disordered" evidence="1">
    <location>
        <begin position="313"/>
        <end position="333"/>
    </location>
</feature>
<proteinExistence type="predicted"/>
<dbReference type="RefSeq" id="WP_116518066.1">
    <property type="nucleotide sequence ID" value="NZ_JACCEX010000002.1"/>
</dbReference>
<reference evidence="4 5" key="1">
    <citation type="submission" date="2018-04" db="EMBL/GenBank/DDBJ databases">
        <title>Genomic Encyclopedia of Type Strains, Phase IV (KMG-IV): sequencing the most valuable type-strain genomes for metagenomic binning, comparative biology and taxonomic classification.</title>
        <authorList>
            <person name="Goeker M."/>
        </authorList>
    </citation>
    <scope>NUCLEOTIDE SEQUENCE [LARGE SCALE GENOMIC DNA]</scope>
    <source>
        <strain evidence="4 5">DSM 10065</strain>
    </source>
</reference>
<keyword evidence="2" id="KW-0732">Signal</keyword>